<comment type="subcellular location">
    <subcellularLocation>
        <location evidence="1 7">Cell membrane</location>
        <topology evidence="1 7">Multi-pass membrane protein</topology>
    </subcellularLocation>
</comment>
<feature type="transmembrane region" description="Helical" evidence="7">
    <location>
        <begin position="81"/>
        <end position="106"/>
    </location>
</feature>
<evidence type="ECO:0000256" key="6">
    <source>
        <dbReference type="ARBA" id="ARBA00023136"/>
    </source>
</evidence>
<dbReference type="Proteomes" id="UP001064087">
    <property type="component" value="Chromosome"/>
</dbReference>
<organism evidence="9 10">
    <name type="scientific">Roseovarius pelagicus</name>
    <dbReference type="NCBI Taxonomy" id="2980108"/>
    <lineage>
        <taxon>Bacteria</taxon>
        <taxon>Pseudomonadati</taxon>
        <taxon>Pseudomonadota</taxon>
        <taxon>Alphaproteobacteria</taxon>
        <taxon>Rhodobacterales</taxon>
        <taxon>Roseobacteraceae</taxon>
        <taxon>Roseovarius</taxon>
    </lineage>
</organism>
<feature type="transmembrane region" description="Helical" evidence="7">
    <location>
        <begin position="118"/>
        <end position="136"/>
    </location>
</feature>
<keyword evidence="10" id="KW-1185">Reference proteome</keyword>
<evidence type="ECO:0000313" key="9">
    <source>
        <dbReference type="EMBL" id="UXX82405.1"/>
    </source>
</evidence>
<evidence type="ECO:0000256" key="5">
    <source>
        <dbReference type="ARBA" id="ARBA00022989"/>
    </source>
</evidence>
<evidence type="ECO:0000256" key="4">
    <source>
        <dbReference type="ARBA" id="ARBA00022692"/>
    </source>
</evidence>
<dbReference type="InterPro" id="IPR000515">
    <property type="entry name" value="MetI-like"/>
</dbReference>
<evidence type="ECO:0000256" key="7">
    <source>
        <dbReference type="RuleBase" id="RU363032"/>
    </source>
</evidence>
<feature type="transmembrane region" description="Helical" evidence="7">
    <location>
        <begin position="207"/>
        <end position="227"/>
    </location>
</feature>
<dbReference type="EMBL" id="CP106738">
    <property type="protein sequence ID" value="UXX82405.1"/>
    <property type="molecule type" value="Genomic_DNA"/>
</dbReference>
<keyword evidence="2 7" id="KW-0813">Transport</keyword>
<dbReference type="SUPFAM" id="SSF161098">
    <property type="entry name" value="MetI-like"/>
    <property type="match status" value="1"/>
</dbReference>
<protein>
    <submittedName>
        <fullName evidence="9">ABC transporter permease</fullName>
    </submittedName>
</protein>
<feature type="domain" description="ABC transmembrane type-1" evidence="8">
    <location>
        <begin position="77"/>
        <end position="257"/>
    </location>
</feature>
<comment type="similarity">
    <text evidence="7">Belongs to the binding-protein-dependent transport system permease family.</text>
</comment>
<gene>
    <name evidence="9" type="ORF">N7U68_15050</name>
</gene>
<feature type="transmembrane region" description="Helical" evidence="7">
    <location>
        <begin position="20"/>
        <end position="40"/>
    </location>
</feature>
<dbReference type="PANTHER" id="PTHR30151">
    <property type="entry name" value="ALKANE SULFONATE ABC TRANSPORTER-RELATED, MEMBRANE SUBUNIT"/>
    <property type="match status" value="1"/>
</dbReference>
<accession>A0ABY6D8I1</accession>
<evidence type="ECO:0000259" key="8">
    <source>
        <dbReference type="PROSITE" id="PS50928"/>
    </source>
</evidence>
<keyword evidence="5 7" id="KW-1133">Transmembrane helix</keyword>
<feature type="transmembrane region" description="Helical" evidence="7">
    <location>
        <begin position="239"/>
        <end position="257"/>
    </location>
</feature>
<evidence type="ECO:0000256" key="1">
    <source>
        <dbReference type="ARBA" id="ARBA00004651"/>
    </source>
</evidence>
<evidence type="ECO:0000256" key="3">
    <source>
        <dbReference type="ARBA" id="ARBA00022475"/>
    </source>
</evidence>
<keyword evidence="4 7" id="KW-0812">Transmembrane</keyword>
<dbReference type="Gene3D" id="1.10.3720.10">
    <property type="entry name" value="MetI-like"/>
    <property type="match status" value="1"/>
</dbReference>
<proteinExistence type="inferred from homology"/>
<dbReference type="Pfam" id="PF00528">
    <property type="entry name" value="BPD_transp_1"/>
    <property type="match status" value="1"/>
</dbReference>
<keyword evidence="6 7" id="KW-0472">Membrane</keyword>
<feature type="transmembrane region" description="Helical" evidence="7">
    <location>
        <begin position="143"/>
        <end position="162"/>
    </location>
</feature>
<dbReference type="CDD" id="cd06261">
    <property type="entry name" value="TM_PBP2"/>
    <property type="match status" value="1"/>
</dbReference>
<dbReference type="PANTHER" id="PTHR30151:SF0">
    <property type="entry name" value="ABC TRANSPORTER PERMEASE PROTEIN MJ0413-RELATED"/>
    <property type="match status" value="1"/>
</dbReference>
<dbReference type="RefSeq" id="WP_263047345.1">
    <property type="nucleotide sequence ID" value="NZ_CP106738.1"/>
</dbReference>
<dbReference type="InterPro" id="IPR035906">
    <property type="entry name" value="MetI-like_sf"/>
</dbReference>
<keyword evidence="3" id="KW-1003">Cell membrane</keyword>
<sequence>MSNLSKRTARTPILQLRKPVSSKQSILSAIFIWALFFAVWEGMSLAGMVNDLLVPAPHVVLTTLVDMFANRDLLSDVLISIWRVVFSFGIACAIAVPLGIAMGSFPAVEAVFNPFVSAWRYLPAPSFIPILLMWFGTGETPKLVLLVIGVIFFLITIIMDHTREVRGELIETGLTLGGKRWTIVRTIILPAVLPHVMTAMRQMLAVTWTYLVIAEIVASTTGIGAMMMRARRFLHTDEIMAGIVVIGVLGLSFDILFRKAHRWFFPYIQDRRH</sequence>
<reference evidence="9" key="1">
    <citation type="submission" date="2022-10" db="EMBL/GenBank/DDBJ databases">
        <title>Roseovarius pelagicus sp. nov., isolated from Arctic seawater.</title>
        <authorList>
            <person name="Hong Y.W."/>
            <person name="Hwang C.Y."/>
        </authorList>
    </citation>
    <scope>NUCLEOTIDE SEQUENCE</scope>
    <source>
        <strain evidence="9">HL-MP18</strain>
    </source>
</reference>
<name>A0ABY6D8I1_9RHOB</name>
<evidence type="ECO:0000256" key="2">
    <source>
        <dbReference type="ARBA" id="ARBA00022448"/>
    </source>
</evidence>
<evidence type="ECO:0000313" key="10">
    <source>
        <dbReference type="Proteomes" id="UP001064087"/>
    </source>
</evidence>
<dbReference type="PROSITE" id="PS50928">
    <property type="entry name" value="ABC_TM1"/>
    <property type="match status" value="1"/>
</dbReference>